<gene>
    <name evidence="2" type="ORF">TJEJU_1649</name>
</gene>
<feature type="domain" description="Prokaryotic glutathione synthetase ATP-binding" evidence="1">
    <location>
        <begin position="129"/>
        <end position="242"/>
    </location>
</feature>
<evidence type="ECO:0000313" key="3">
    <source>
        <dbReference type="Proteomes" id="UP000215214"/>
    </source>
</evidence>
<organism evidence="2 3">
    <name type="scientific">Tenacibaculum jejuense</name>
    <dbReference type="NCBI Taxonomy" id="584609"/>
    <lineage>
        <taxon>Bacteria</taxon>
        <taxon>Pseudomonadati</taxon>
        <taxon>Bacteroidota</taxon>
        <taxon>Flavobacteriia</taxon>
        <taxon>Flavobacteriales</taxon>
        <taxon>Flavobacteriaceae</taxon>
        <taxon>Tenacibaculum</taxon>
    </lineage>
</organism>
<dbReference type="SUPFAM" id="SSF56059">
    <property type="entry name" value="Glutathione synthetase ATP-binding domain-like"/>
    <property type="match status" value="1"/>
</dbReference>
<evidence type="ECO:0000313" key="2">
    <source>
        <dbReference type="EMBL" id="SNR15372.1"/>
    </source>
</evidence>
<reference evidence="2 3" key="1">
    <citation type="submission" date="2017-07" db="EMBL/GenBank/DDBJ databases">
        <authorList>
            <person name="Sun Z.S."/>
            <person name="Albrecht U."/>
            <person name="Echele G."/>
            <person name="Lee C.C."/>
        </authorList>
    </citation>
    <scope>NUCLEOTIDE SEQUENCE [LARGE SCALE GENOMIC DNA]</scope>
    <source>
        <strain evidence="3">type strain: KCTC 22618</strain>
    </source>
</reference>
<dbReference type="GO" id="GO:0004363">
    <property type="term" value="F:glutathione synthase activity"/>
    <property type="evidence" value="ECO:0007669"/>
    <property type="project" value="InterPro"/>
</dbReference>
<keyword evidence="3" id="KW-1185">Reference proteome</keyword>
<proteinExistence type="predicted"/>
<dbReference type="EMBL" id="LT899436">
    <property type="protein sequence ID" value="SNR15372.1"/>
    <property type="molecule type" value="Genomic_DNA"/>
</dbReference>
<dbReference type="GO" id="GO:0005524">
    <property type="term" value="F:ATP binding"/>
    <property type="evidence" value="ECO:0007669"/>
    <property type="project" value="InterPro"/>
</dbReference>
<dbReference type="Pfam" id="PF02955">
    <property type="entry name" value="GSH-S_ATP"/>
    <property type="match status" value="1"/>
</dbReference>
<dbReference type="PANTHER" id="PTHR39217">
    <property type="match status" value="1"/>
</dbReference>
<protein>
    <recommendedName>
        <fullName evidence="1">Prokaryotic glutathione synthetase ATP-binding domain-containing protein</fullName>
    </recommendedName>
</protein>
<dbReference type="PANTHER" id="PTHR39217:SF1">
    <property type="entry name" value="GLUTATHIONE SYNTHETASE"/>
    <property type="match status" value="1"/>
</dbReference>
<dbReference type="OrthoDB" id="3373978at2"/>
<dbReference type="InterPro" id="IPR004218">
    <property type="entry name" value="GSHS_ATP-bd"/>
</dbReference>
<dbReference type="Gene3D" id="3.30.470.20">
    <property type="entry name" value="ATP-grasp fold, B domain"/>
    <property type="match status" value="1"/>
</dbReference>
<dbReference type="RefSeq" id="WP_095071040.1">
    <property type="nucleotide sequence ID" value="NZ_LT899436.1"/>
</dbReference>
<accession>A0A238U8E1</accession>
<dbReference type="Proteomes" id="UP000215214">
    <property type="component" value="Chromosome TJEJU"/>
</dbReference>
<dbReference type="KEGG" id="tje:TJEJU_1649"/>
<dbReference type="InterPro" id="IPR053191">
    <property type="entry name" value="DcsG_Biosynth_Enzyme"/>
</dbReference>
<sequence>MKKFDIVILSERRYVNPKIVDNYTKNVLLEDDLVQKALEKEGLKVTRLSWDNPDFNWSNTKYVLFRTTWDYFDRFTEFSAWLKTIRQQTKLINSEAIIRWNLDKHYLLDLQKKGIHICESYFIEKGESNSLQEIAAKHNLENFVIKPCISGAGRHTYKITSETIAEYENTFQKLIAEEAFIVQPFQKNIVEKGEISLIIINGKFTHAVLKIAKPGDFRVQDDFGGTVHDYKPTSQEIAFAEKAVLACNELPVYARVDIFTDNDNKLAIAELELIEPELWFRNHPEAAIQLSQTIKQLIIPN</sequence>
<dbReference type="AlphaFoldDB" id="A0A238U8E1"/>
<name>A0A238U8E1_9FLAO</name>
<evidence type="ECO:0000259" key="1">
    <source>
        <dbReference type="Pfam" id="PF02955"/>
    </source>
</evidence>